<dbReference type="EMBL" id="JBHMCA010000043">
    <property type="protein sequence ID" value="MFB9445775.1"/>
    <property type="molecule type" value="Genomic_DNA"/>
</dbReference>
<name>A0ABV5MAB4_9ACTN</name>
<evidence type="ECO:0000313" key="1">
    <source>
        <dbReference type="EMBL" id="MFB9445775.1"/>
    </source>
</evidence>
<organism evidence="1 2">
    <name type="scientific">Dactylosporangium vinaceum</name>
    <dbReference type="NCBI Taxonomy" id="53362"/>
    <lineage>
        <taxon>Bacteria</taxon>
        <taxon>Bacillati</taxon>
        <taxon>Actinomycetota</taxon>
        <taxon>Actinomycetes</taxon>
        <taxon>Micromonosporales</taxon>
        <taxon>Micromonosporaceae</taxon>
        <taxon>Dactylosporangium</taxon>
    </lineage>
</organism>
<keyword evidence="2" id="KW-1185">Reference proteome</keyword>
<comment type="caution">
    <text evidence="1">The sequence shown here is derived from an EMBL/GenBank/DDBJ whole genome shotgun (WGS) entry which is preliminary data.</text>
</comment>
<accession>A0ABV5MAB4</accession>
<gene>
    <name evidence="1" type="ORF">ACFFTR_22065</name>
</gene>
<protein>
    <submittedName>
        <fullName evidence="1">DUF3500 domain-containing protein</fullName>
    </submittedName>
</protein>
<sequence length="297" mass="32848">MRDEAARLLRAAPASVRVPFDDGKRRWIEYRPEPRPGVAFGEMDADGRKAAHRLLATALRPHAFAQAMGVVALEEVLDRKEGYGRRRHSNDYRVLVFGEPDPAGRWGWRFEGHHISITMTLDGDAVSPTPVFLGANPLATYYRGHPVLRPLGPEHDLGFAVLDALPDTLRPHVVRKASAPVDIYSGPHADVVPPPPGVPAAELPAAARERLDDLVGLYLDRLPADIAFPVDRDALTFTWEGPTAPGTRHYYRIQGPDLLIEYDNTTADGNHAHTVLRRPESDFGGDILRAHRTAHPH</sequence>
<dbReference type="InterPro" id="IPR021889">
    <property type="entry name" value="DUF3500"/>
</dbReference>
<dbReference type="Proteomes" id="UP001589608">
    <property type="component" value="Unassembled WGS sequence"/>
</dbReference>
<evidence type="ECO:0000313" key="2">
    <source>
        <dbReference type="Proteomes" id="UP001589608"/>
    </source>
</evidence>
<dbReference type="PANTHER" id="PTHR37489:SF1">
    <property type="entry name" value="DUF3500 DOMAIN-CONTAINING PROTEIN"/>
    <property type="match status" value="1"/>
</dbReference>
<reference evidence="1 2" key="1">
    <citation type="submission" date="2024-09" db="EMBL/GenBank/DDBJ databases">
        <authorList>
            <person name="Sun Q."/>
            <person name="Mori K."/>
        </authorList>
    </citation>
    <scope>NUCLEOTIDE SEQUENCE [LARGE SCALE GENOMIC DNA]</scope>
    <source>
        <strain evidence="1 2">JCM 3307</strain>
    </source>
</reference>
<dbReference type="Pfam" id="PF12006">
    <property type="entry name" value="DUF3500"/>
    <property type="match status" value="1"/>
</dbReference>
<dbReference type="RefSeq" id="WP_223105835.1">
    <property type="nucleotide sequence ID" value="NZ_CP061913.1"/>
</dbReference>
<dbReference type="PANTHER" id="PTHR37489">
    <property type="entry name" value="DUF3500 DOMAIN-CONTAINING PROTEIN"/>
    <property type="match status" value="1"/>
</dbReference>
<proteinExistence type="predicted"/>